<evidence type="ECO:0000256" key="2">
    <source>
        <dbReference type="ARBA" id="ARBA00022475"/>
    </source>
</evidence>
<evidence type="ECO:0000256" key="5">
    <source>
        <dbReference type="ARBA" id="ARBA00023136"/>
    </source>
</evidence>
<feature type="transmembrane region" description="Helical" evidence="7">
    <location>
        <begin position="599"/>
        <end position="620"/>
    </location>
</feature>
<feature type="transmembrane region" description="Helical" evidence="7">
    <location>
        <begin position="573"/>
        <end position="592"/>
    </location>
</feature>
<keyword evidence="5 7" id="KW-0472">Membrane</keyword>
<feature type="compositionally biased region" description="Acidic residues" evidence="6">
    <location>
        <begin position="777"/>
        <end position="786"/>
    </location>
</feature>
<dbReference type="Gene3D" id="1.20.1640.10">
    <property type="entry name" value="Multidrug efflux transporter AcrB transmembrane domain"/>
    <property type="match status" value="2"/>
</dbReference>
<protein>
    <submittedName>
        <fullName evidence="9">Putative drug exporter of the RND superfamily</fullName>
    </submittedName>
</protein>
<dbReference type="GO" id="GO:0005886">
    <property type="term" value="C:plasma membrane"/>
    <property type="evidence" value="ECO:0007669"/>
    <property type="project" value="UniProtKB-SubCell"/>
</dbReference>
<dbReference type="EMBL" id="FNUC01000001">
    <property type="protein sequence ID" value="SED66742.1"/>
    <property type="molecule type" value="Genomic_DNA"/>
</dbReference>
<feature type="domain" description="SSD" evidence="8">
    <location>
        <begin position="259"/>
        <end position="384"/>
    </location>
</feature>
<accession>A0A1H5CJ78</accession>
<organism evidence="9 10">
    <name type="scientific">Jiangella alba</name>
    <dbReference type="NCBI Taxonomy" id="561176"/>
    <lineage>
        <taxon>Bacteria</taxon>
        <taxon>Bacillati</taxon>
        <taxon>Actinomycetota</taxon>
        <taxon>Actinomycetes</taxon>
        <taxon>Jiangellales</taxon>
        <taxon>Jiangellaceae</taxon>
        <taxon>Jiangella</taxon>
    </lineage>
</organism>
<feature type="region of interest" description="Disordered" evidence="6">
    <location>
        <begin position="767"/>
        <end position="802"/>
    </location>
</feature>
<dbReference type="OrthoDB" id="7051771at2"/>
<dbReference type="RefSeq" id="WP_069111232.1">
    <property type="nucleotide sequence ID" value="NZ_FNUC01000001.1"/>
</dbReference>
<feature type="transmembrane region" description="Helical" evidence="7">
    <location>
        <begin position="362"/>
        <end position="386"/>
    </location>
</feature>
<keyword evidence="10" id="KW-1185">Reference proteome</keyword>
<name>A0A1H5CJ78_9ACTN</name>
<dbReference type="InterPro" id="IPR004869">
    <property type="entry name" value="MMPL_dom"/>
</dbReference>
<evidence type="ECO:0000256" key="1">
    <source>
        <dbReference type="ARBA" id="ARBA00004651"/>
    </source>
</evidence>
<evidence type="ECO:0000256" key="6">
    <source>
        <dbReference type="SAM" id="MobiDB-lite"/>
    </source>
</evidence>
<dbReference type="Proteomes" id="UP000181980">
    <property type="component" value="Unassembled WGS sequence"/>
</dbReference>
<evidence type="ECO:0000256" key="7">
    <source>
        <dbReference type="SAM" id="Phobius"/>
    </source>
</evidence>
<feature type="transmembrane region" description="Helical" evidence="7">
    <location>
        <begin position="333"/>
        <end position="356"/>
    </location>
</feature>
<feature type="transmembrane region" description="Helical" evidence="7">
    <location>
        <begin position="415"/>
        <end position="434"/>
    </location>
</feature>
<dbReference type="PROSITE" id="PS50156">
    <property type="entry name" value="SSD"/>
    <property type="match status" value="1"/>
</dbReference>
<keyword evidence="2" id="KW-1003">Cell membrane</keyword>
<sequence>MAEVLYRIGRFAARRAWPVVAGWVLVLVAAGVAYAVAGGTLSSAITIPGTPTQRVSDRLAEELPDASGGTANVVFHTGDGAAFTDDQRAGVSAALARAGEVDGVRAVVDPFTSAEQRAAQEQQVRDGLAQLDAATEQARQAGTLAQAQPQLDAQRRQLELAAAQLDLAAGVRTVSEDGSVAVGVVVFDQPIFSVTTQTKDAVLDAIGAEPIDGVQVDYAAELVQNADDLAGPAEVVGLAVAAVVLVVMLGTVVAAGLPILTALIGVGIASLGALAFSGVVEMITVTPILGVMLGLAVGIDYSLFILNRHRRQLREGMELEESIGLANGTSGNAVVFAGSTVVIALVALNVTGIGFLGLMGTVAAVAVVVAVLIAVTLTPALLSLIGRRVLPRRARRPDAAAARPDDVRPMRTSRAVAGLVLGVLALAVVAIPAASMRLGLPDGSSEPEDSTQYRAYTVAADAFGAGVNGPLVVVADLPADVDEAARAELTVAVARQLSAQDDVVAVAPIGVSDSGTVAAFQVVPAGGPSSVSTEDLVHRLRDLPLEDAPGVALAVAGQASANIDISDQLADALPVYLAVVIGLSLLILLVVFRSLLVPVIATGGFVLSVLAAFGGVVAIYQWGWLGSVFGVHDAGPVLSFLPILLVGVLFGLAMDYQLFLVSGMREAYVHGEPARLAVARGLRAGRAVVTAAAIIMISVFGGFVFSHLAMVRPIGFGLAFGVLVDAFVVRMTLVPALMHLAGNAAWWLPRWLDRLLPNADVEGAALERRHTPAALPEDQEAADDAEAGAAAAQAGQTGDRPR</sequence>
<feature type="transmembrane region" description="Helical" evidence="7">
    <location>
        <begin position="640"/>
        <end position="663"/>
    </location>
</feature>
<evidence type="ECO:0000256" key="3">
    <source>
        <dbReference type="ARBA" id="ARBA00022692"/>
    </source>
</evidence>
<dbReference type="SUPFAM" id="SSF82866">
    <property type="entry name" value="Multidrug efflux transporter AcrB transmembrane domain"/>
    <property type="match status" value="2"/>
</dbReference>
<feature type="compositionally biased region" description="Low complexity" evidence="6">
    <location>
        <begin position="787"/>
        <end position="802"/>
    </location>
</feature>
<evidence type="ECO:0000313" key="9">
    <source>
        <dbReference type="EMBL" id="SED66742.1"/>
    </source>
</evidence>
<dbReference type="STRING" id="561176.SAMN04488561_0217"/>
<feature type="transmembrane region" description="Helical" evidence="7">
    <location>
        <begin position="235"/>
        <end position="255"/>
    </location>
</feature>
<evidence type="ECO:0000259" key="8">
    <source>
        <dbReference type="PROSITE" id="PS50156"/>
    </source>
</evidence>
<keyword evidence="4 7" id="KW-1133">Transmembrane helix</keyword>
<proteinExistence type="predicted"/>
<dbReference type="InterPro" id="IPR050545">
    <property type="entry name" value="Mycobact_MmpL"/>
</dbReference>
<gene>
    <name evidence="9" type="ORF">SAMN04488561_0217</name>
</gene>
<dbReference type="PANTHER" id="PTHR33406:SF13">
    <property type="entry name" value="MEMBRANE PROTEIN YDFJ"/>
    <property type="match status" value="1"/>
</dbReference>
<reference evidence="10" key="1">
    <citation type="submission" date="2016-10" db="EMBL/GenBank/DDBJ databases">
        <authorList>
            <person name="Varghese N."/>
            <person name="Submissions S."/>
        </authorList>
    </citation>
    <scope>NUCLEOTIDE SEQUENCE [LARGE SCALE GENOMIC DNA]</scope>
    <source>
        <strain evidence="10">DSM 45237</strain>
    </source>
</reference>
<keyword evidence="3 7" id="KW-0812">Transmembrane</keyword>
<dbReference type="PANTHER" id="PTHR33406">
    <property type="entry name" value="MEMBRANE PROTEIN MJ1562-RELATED"/>
    <property type="match status" value="1"/>
</dbReference>
<dbReference type="Pfam" id="PF03176">
    <property type="entry name" value="MMPL"/>
    <property type="match status" value="2"/>
</dbReference>
<evidence type="ECO:0000256" key="4">
    <source>
        <dbReference type="ARBA" id="ARBA00022989"/>
    </source>
</evidence>
<feature type="transmembrane region" description="Helical" evidence="7">
    <location>
        <begin position="684"/>
        <end position="708"/>
    </location>
</feature>
<comment type="subcellular location">
    <subcellularLocation>
        <location evidence="1">Cell membrane</location>
        <topology evidence="1">Multi-pass membrane protein</topology>
    </subcellularLocation>
</comment>
<dbReference type="InterPro" id="IPR000731">
    <property type="entry name" value="SSD"/>
</dbReference>
<evidence type="ECO:0000313" key="10">
    <source>
        <dbReference type="Proteomes" id="UP000181980"/>
    </source>
</evidence>
<feature type="transmembrane region" description="Helical" evidence="7">
    <location>
        <begin position="286"/>
        <end position="306"/>
    </location>
</feature>
<feature type="transmembrane region" description="Helical" evidence="7">
    <location>
        <begin position="262"/>
        <end position="280"/>
    </location>
</feature>
<dbReference type="AlphaFoldDB" id="A0A1H5CJ78"/>